<dbReference type="Proteomes" id="UP000184139">
    <property type="component" value="Unassembled WGS sequence"/>
</dbReference>
<protein>
    <submittedName>
        <fullName evidence="3">Glycosyltransferase involved in cell wall bisynthesis</fullName>
    </submittedName>
</protein>
<dbReference type="STRING" id="1121409.SAMN02745124_01793"/>
<keyword evidence="3" id="KW-0808">Transferase</keyword>
<dbReference type="PANTHER" id="PTHR45947">
    <property type="entry name" value="SULFOQUINOVOSYL TRANSFERASE SQD2"/>
    <property type="match status" value="1"/>
</dbReference>
<reference evidence="3 4" key="1">
    <citation type="submission" date="2016-11" db="EMBL/GenBank/DDBJ databases">
        <authorList>
            <person name="Jaros S."/>
            <person name="Januszkiewicz K."/>
            <person name="Wedrychowicz H."/>
        </authorList>
    </citation>
    <scope>NUCLEOTIDE SEQUENCE [LARGE SCALE GENOMIC DNA]</scope>
    <source>
        <strain evidence="3 4">DSM 9705</strain>
    </source>
</reference>
<dbReference type="GO" id="GO:0016758">
    <property type="term" value="F:hexosyltransferase activity"/>
    <property type="evidence" value="ECO:0007669"/>
    <property type="project" value="TreeGrafter"/>
</dbReference>
<dbReference type="InterPro" id="IPR050194">
    <property type="entry name" value="Glycosyltransferase_grp1"/>
</dbReference>
<name>A0A1M5VPG9_9BACT</name>
<feature type="domain" description="Glycosyltransferase subfamily 4-like N-terminal" evidence="2">
    <location>
        <begin position="18"/>
        <end position="198"/>
    </location>
</feature>
<dbReference type="SUPFAM" id="SSF53756">
    <property type="entry name" value="UDP-Glycosyltransferase/glycogen phosphorylase"/>
    <property type="match status" value="1"/>
</dbReference>
<proteinExistence type="predicted"/>
<evidence type="ECO:0000259" key="1">
    <source>
        <dbReference type="Pfam" id="PF00534"/>
    </source>
</evidence>
<dbReference type="RefSeq" id="WP_073375322.1">
    <property type="nucleotide sequence ID" value="NZ_FQXS01000009.1"/>
</dbReference>
<dbReference type="AlphaFoldDB" id="A0A1M5VPG9"/>
<dbReference type="Pfam" id="PF13579">
    <property type="entry name" value="Glyco_trans_4_4"/>
    <property type="match status" value="1"/>
</dbReference>
<feature type="domain" description="Glycosyl transferase family 1" evidence="1">
    <location>
        <begin position="216"/>
        <end position="382"/>
    </location>
</feature>
<dbReference type="EMBL" id="FQXS01000009">
    <property type="protein sequence ID" value="SHH77159.1"/>
    <property type="molecule type" value="Genomic_DNA"/>
</dbReference>
<dbReference type="PANTHER" id="PTHR45947:SF3">
    <property type="entry name" value="SULFOQUINOVOSYL TRANSFERASE SQD2"/>
    <property type="match status" value="1"/>
</dbReference>
<dbReference type="Gene3D" id="3.40.50.2000">
    <property type="entry name" value="Glycogen Phosphorylase B"/>
    <property type="match status" value="2"/>
</dbReference>
<evidence type="ECO:0000313" key="3">
    <source>
        <dbReference type="EMBL" id="SHH77159.1"/>
    </source>
</evidence>
<dbReference type="OrthoDB" id="9787293at2"/>
<sequence>MHILYFHQYFNTPSVAGGTRSYEMARKLIERGHRVTMVCARSGKGELPLPGAPGDAVRKGVVDGIEVIQFNLHYSNYMSLPRRARVFLQYAFNSVKIALRTDCDLVFATSTPLTAGIPGICARWLRNRPFVFEVRDLWPELPRAMGVVKSPLVLAGMSLLEWMSYRSATACVALAPGIKEGIAKRSPKGRQIAMIPNGCDLEIFQPGRRQDLNLPGINPDDCVAVFTGAHGIANGLDAVLDAGRVLLERGRRDIVLAFIGDGKLKPQLIERARAEGLVNCRFFEPMPKNQLNQVVNCCDVGMMILDDVPAFYYGTSPNKFFDYISSGLPVINNYPGWLAGMIQQHKCGLDIPPRDPEAFADGLCRLADDPELRREYGENARRLAELEFSREKLANEFVDFLERQRP</sequence>
<gene>
    <name evidence="3" type="ORF">SAMN02745124_01793</name>
</gene>
<dbReference type="CDD" id="cd03794">
    <property type="entry name" value="GT4_WbuB-like"/>
    <property type="match status" value="1"/>
</dbReference>
<organism evidence="3 4">
    <name type="scientific">Desulfofustis glycolicus DSM 9705</name>
    <dbReference type="NCBI Taxonomy" id="1121409"/>
    <lineage>
        <taxon>Bacteria</taxon>
        <taxon>Pseudomonadati</taxon>
        <taxon>Thermodesulfobacteriota</taxon>
        <taxon>Desulfobulbia</taxon>
        <taxon>Desulfobulbales</taxon>
        <taxon>Desulfocapsaceae</taxon>
        <taxon>Desulfofustis</taxon>
    </lineage>
</organism>
<dbReference type="InterPro" id="IPR028098">
    <property type="entry name" value="Glyco_trans_4-like_N"/>
</dbReference>
<accession>A0A1M5VPG9</accession>
<dbReference type="Pfam" id="PF00534">
    <property type="entry name" value="Glycos_transf_1"/>
    <property type="match status" value="1"/>
</dbReference>
<evidence type="ECO:0000313" key="4">
    <source>
        <dbReference type="Proteomes" id="UP000184139"/>
    </source>
</evidence>
<keyword evidence="4" id="KW-1185">Reference proteome</keyword>
<dbReference type="InterPro" id="IPR001296">
    <property type="entry name" value="Glyco_trans_1"/>
</dbReference>
<evidence type="ECO:0000259" key="2">
    <source>
        <dbReference type="Pfam" id="PF13579"/>
    </source>
</evidence>